<dbReference type="OrthoDB" id="3758321at2759"/>
<dbReference type="Pfam" id="PF07691">
    <property type="entry name" value="PA14"/>
    <property type="match status" value="1"/>
</dbReference>
<dbReference type="PROSITE" id="PS51820">
    <property type="entry name" value="PA14"/>
    <property type="match status" value="1"/>
</dbReference>
<evidence type="ECO:0000256" key="8">
    <source>
        <dbReference type="ARBA" id="ARBA00023295"/>
    </source>
</evidence>
<dbReference type="InterPro" id="IPR036962">
    <property type="entry name" value="Glyco_hydro_3_N_sf"/>
</dbReference>
<comment type="pathway">
    <text evidence="2">Glycan metabolism; cellulose degradation.</text>
</comment>
<keyword evidence="12" id="KW-1185">Reference proteome</keyword>
<evidence type="ECO:0000313" key="12">
    <source>
        <dbReference type="Proteomes" id="UP000799778"/>
    </source>
</evidence>
<keyword evidence="5 11" id="KW-0378">Hydrolase</keyword>
<dbReference type="Proteomes" id="UP000799778">
    <property type="component" value="Unassembled WGS sequence"/>
</dbReference>
<dbReference type="SUPFAM" id="SSF52279">
    <property type="entry name" value="Beta-D-glucan exohydrolase, C-terminal domain"/>
    <property type="match status" value="1"/>
</dbReference>
<name>A0A6A5XNP8_9PLEO</name>
<dbReference type="PRINTS" id="PR00133">
    <property type="entry name" value="GLHYDRLASE3"/>
</dbReference>
<evidence type="ECO:0000256" key="3">
    <source>
        <dbReference type="ARBA" id="ARBA00005336"/>
    </source>
</evidence>
<feature type="domain" description="PA14" evidence="10">
    <location>
        <begin position="394"/>
        <end position="558"/>
    </location>
</feature>
<dbReference type="InterPro" id="IPR002772">
    <property type="entry name" value="Glyco_hydro_3_C"/>
</dbReference>
<dbReference type="PANTHER" id="PTHR42715:SF3">
    <property type="entry name" value="BETA-GLUCOSIDASE B-RELATED"/>
    <property type="match status" value="1"/>
</dbReference>
<proteinExistence type="inferred from homology"/>
<dbReference type="Gene3D" id="3.20.20.300">
    <property type="entry name" value="Glycoside hydrolase, family 3, N-terminal domain"/>
    <property type="match status" value="1"/>
</dbReference>
<keyword evidence="8" id="KW-0326">Glycosidase</keyword>
<evidence type="ECO:0000256" key="6">
    <source>
        <dbReference type="ARBA" id="ARBA00023180"/>
    </source>
</evidence>
<evidence type="ECO:0000259" key="10">
    <source>
        <dbReference type="PROSITE" id="PS51820"/>
    </source>
</evidence>
<evidence type="ECO:0000256" key="5">
    <source>
        <dbReference type="ARBA" id="ARBA00022801"/>
    </source>
</evidence>
<evidence type="ECO:0000256" key="4">
    <source>
        <dbReference type="ARBA" id="ARBA00012744"/>
    </source>
</evidence>
<evidence type="ECO:0000313" key="11">
    <source>
        <dbReference type="EMBL" id="KAF2014563.1"/>
    </source>
</evidence>
<dbReference type="Gene3D" id="2.60.120.260">
    <property type="entry name" value="Galactose-binding domain-like"/>
    <property type="match status" value="1"/>
</dbReference>
<dbReference type="Pfam" id="PF14310">
    <property type="entry name" value="Fn3-like"/>
    <property type="match status" value="1"/>
</dbReference>
<evidence type="ECO:0000256" key="7">
    <source>
        <dbReference type="ARBA" id="ARBA00023277"/>
    </source>
</evidence>
<comment type="similarity">
    <text evidence="3">Belongs to the glycosyl hydrolase 3 family.</text>
</comment>
<dbReference type="PANTHER" id="PTHR42715">
    <property type="entry name" value="BETA-GLUCOSIDASE"/>
    <property type="match status" value="1"/>
</dbReference>
<dbReference type="InterPro" id="IPR001764">
    <property type="entry name" value="Glyco_hydro_3_N"/>
</dbReference>
<dbReference type="GO" id="GO:0009251">
    <property type="term" value="P:glucan catabolic process"/>
    <property type="evidence" value="ECO:0007669"/>
    <property type="project" value="TreeGrafter"/>
</dbReference>
<dbReference type="RefSeq" id="XP_033382902.1">
    <property type="nucleotide sequence ID" value="XM_033532108.1"/>
</dbReference>
<evidence type="ECO:0000256" key="2">
    <source>
        <dbReference type="ARBA" id="ARBA00004987"/>
    </source>
</evidence>
<evidence type="ECO:0000256" key="1">
    <source>
        <dbReference type="ARBA" id="ARBA00000448"/>
    </source>
</evidence>
<dbReference type="Gene3D" id="3.40.50.1700">
    <property type="entry name" value="Glycoside hydrolase family 3 C-terminal domain"/>
    <property type="match status" value="1"/>
</dbReference>
<gene>
    <name evidence="11" type="ORF">BU24DRAFT_463342</name>
</gene>
<reference evidence="11" key="1">
    <citation type="journal article" date="2020" name="Stud. Mycol.">
        <title>101 Dothideomycetes genomes: a test case for predicting lifestyles and emergence of pathogens.</title>
        <authorList>
            <person name="Haridas S."/>
            <person name="Albert R."/>
            <person name="Binder M."/>
            <person name="Bloem J."/>
            <person name="Labutti K."/>
            <person name="Salamov A."/>
            <person name="Andreopoulos B."/>
            <person name="Baker S."/>
            <person name="Barry K."/>
            <person name="Bills G."/>
            <person name="Bluhm B."/>
            <person name="Cannon C."/>
            <person name="Castanera R."/>
            <person name="Culley D."/>
            <person name="Daum C."/>
            <person name="Ezra D."/>
            <person name="Gonzalez J."/>
            <person name="Henrissat B."/>
            <person name="Kuo A."/>
            <person name="Liang C."/>
            <person name="Lipzen A."/>
            <person name="Lutzoni F."/>
            <person name="Magnuson J."/>
            <person name="Mondo S."/>
            <person name="Nolan M."/>
            <person name="Ohm R."/>
            <person name="Pangilinan J."/>
            <person name="Park H.-J."/>
            <person name="Ramirez L."/>
            <person name="Alfaro M."/>
            <person name="Sun H."/>
            <person name="Tritt A."/>
            <person name="Yoshinaga Y."/>
            <person name="Zwiers L.-H."/>
            <person name="Turgeon B."/>
            <person name="Goodwin S."/>
            <person name="Spatafora J."/>
            <person name="Crous P."/>
            <person name="Grigoriev I."/>
        </authorList>
    </citation>
    <scope>NUCLEOTIDE SEQUENCE</scope>
    <source>
        <strain evidence="11">CBS 175.79</strain>
    </source>
</reference>
<dbReference type="EMBL" id="ML978070">
    <property type="protein sequence ID" value="KAF2014563.1"/>
    <property type="molecule type" value="Genomic_DNA"/>
</dbReference>
<dbReference type="SMART" id="SM01217">
    <property type="entry name" value="Fn3_like"/>
    <property type="match status" value="1"/>
</dbReference>
<dbReference type="InterPro" id="IPR017853">
    <property type="entry name" value="GH"/>
</dbReference>
<sequence length="851" mass="92689">MSAGDSPASVASHTRISDILAALSLEEKLSLLAGASPWRTTAIKRVGVPPLKVSDGPSGARGEVFGENVPAAFLPSGVSLGATWDVNLMERIGGLLAEECKTKSASVSLAPTMCIHRHPLGGRNFESFSEDPFLTGKLASAHIRGMQSRGIGATPKHFVANDQETKRFKVSANISARALREVYLLPFQMMVREADPWCMMTAYNKVNGHHCDASKELLIDIARDEWKWSGVFMSDWGGTTSAVASINNGLDLEMPGPPQHRSLEALKGPLADGAVDLKRIDESAYRMLNLLERTGRFEDDSDEPEYTSNDPTIGALLLEAAAAGIVLLKNQPNALPLKADEQSISRLAVVGPNAKRIAWRVGVTGHGTEVVFHEGARMNRYLPAPSKSARNPDTGIHGACVDWFFGHDFSTGVVTKTHIDDLYFINFGDVPKEIGRPTDFCFRVRTVLTPLTTGTHKLSLASMGPAKLFVDGNQILQQSGDFSTRASLFFTYGSDEVVTELFMEAGKDHDIRIDYLSHDRQLDPSIAPLMDPMENIFQGVRLGFQEANDSDLPAEAGVLAKTCDAAIVVVGRDKEWETEGHDIPIFELPGEQVRLIREVAANCKRTIVVVQAGTPVNMYPWIDQVDAVLYTWYQGQELGNAAAQVITGKVNPSGRLPITFPRDLRDCPAYSSFPGEQNESHYSEGLYVGYRWWDLVGTKPLFPIGYGLSYNGFSISPAGIDSTTLTLEKGVTVTATVRNTGGYDVAGAQIVIFFAKQVSACRLARPTRHICGFAKTSRLTSGQEEVVSSVIDAYALGMFDASKKRWVIDAGSEFEIHVGSDAEHTECGWRITVPEEISWTHILGDGIGPEL</sequence>
<dbReference type="InterPro" id="IPR037524">
    <property type="entry name" value="PA14/GLEYA"/>
</dbReference>
<dbReference type="Pfam" id="PF00933">
    <property type="entry name" value="Glyco_hydro_3"/>
    <property type="match status" value="1"/>
</dbReference>
<dbReference type="EC" id="3.2.1.21" evidence="4"/>
<keyword evidence="9" id="KW-0624">Polysaccharide degradation</keyword>
<dbReference type="InterPro" id="IPR036881">
    <property type="entry name" value="Glyco_hydro_3_C_sf"/>
</dbReference>
<dbReference type="InterPro" id="IPR013783">
    <property type="entry name" value="Ig-like_fold"/>
</dbReference>
<evidence type="ECO:0000256" key="9">
    <source>
        <dbReference type="ARBA" id="ARBA00023326"/>
    </source>
</evidence>
<dbReference type="InterPro" id="IPR026891">
    <property type="entry name" value="Fn3-like"/>
</dbReference>
<keyword evidence="6" id="KW-0325">Glycoprotein</keyword>
<dbReference type="GeneID" id="54289505"/>
<dbReference type="Pfam" id="PF01915">
    <property type="entry name" value="Glyco_hydro_3_C"/>
    <property type="match status" value="1"/>
</dbReference>
<organism evidence="11 12">
    <name type="scientific">Aaosphaeria arxii CBS 175.79</name>
    <dbReference type="NCBI Taxonomy" id="1450172"/>
    <lineage>
        <taxon>Eukaryota</taxon>
        <taxon>Fungi</taxon>
        <taxon>Dikarya</taxon>
        <taxon>Ascomycota</taxon>
        <taxon>Pezizomycotina</taxon>
        <taxon>Dothideomycetes</taxon>
        <taxon>Pleosporomycetidae</taxon>
        <taxon>Pleosporales</taxon>
        <taxon>Pleosporales incertae sedis</taxon>
        <taxon>Aaosphaeria</taxon>
    </lineage>
</organism>
<dbReference type="GO" id="GO:0008422">
    <property type="term" value="F:beta-glucosidase activity"/>
    <property type="evidence" value="ECO:0007669"/>
    <property type="project" value="UniProtKB-EC"/>
</dbReference>
<dbReference type="SMART" id="SM00758">
    <property type="entry name" value="PA14"/>
    <property type="match status" value="1"/>
</dbReference>
<dbReference type="Gene3D" id="2.60.40.10">
    <property type="entry name" value="Immunoglobulins"/>
    <property type="match status" value="1"/>
</dbReference>
<accession>A0A6A5XNP8</accession>
<dbReference type="AlphaFoldDB" id="A0A6A5XNP8"/>
<dbReference type="InterPro" id="IPR011658">
    <property type="entry name" value="PA14_dom"/>
</dbReference>
<dbReference type="SUPFAM" id="SSF51445">
    <property type="entry name" value="(Trans)glycosidases"/>
    <property type="match status" value="1"/>
</dbReference>
<keyword evidence="7" id="KW-0119">Carbohydrate metabolism</keyword>
<protein>
    <recommendedName>
        <fullName evidence="4">beta-glucosidase</fullName>
        <ecNumber evidence="4">3.2.1.21</ecNumber>
    </recommendedName>
</protein>
<dbReference type="InterPro" id="IPR050288">
    <property type="entry name" value="Cellulose_deg_GH3"/>
</dbReference>
<comment type="catalytic activity">
    <reaction evidence="1">
        <text>Hydrolysis of terminal, non-reducing beta-D-glucosyl residues with release of beta-D-glucose.</text>
        <dbReference type="EC" id="3.2.1.21"/>
    </reaction>
</comment>